<organism evidence="1 2">
    <name type="scientific">Noviherbaspirillum denitrificans</name>
    <dbReference type="NCBI Taxonomy" id="1968433"/>
    <lineage>
        <taxon>Bacteria</taxon>
        <taxon>Pseudomonadati</taxon>
        <taxon>Pseudomonadota</taxon>
        <taxon>Betaproteobacteria</taxon>
        <taxon>Burkholderiales</taxon>
        <taxon>Oxalobacteraceae</taxon>
        <taxon>Noviherbaspirillum</taxon>
    </lineage>
</organism>
<gene>
    <name evidence="1" type="ORF">AYR66_17890</name>
</gene>
<name>A0A254TMY0_9BURK</name>
<reference evidence="1" key="1">
    <citation type="submission" date="2016-02" db="EMBL/GenBank/DDBJ databases">
        <authorList>
            <person name="Wen L."/>
            <person name="He K."/>
            <person name="Yang H."/>
        </authorList>
    </citation>
    <scope>NUCLEOTIDE SEQUENCE [LARGE SCALE GENOMIC DNA]</scope>
    <source>
        <strain evidence="1">TSA40</strain>
    </source>
</reference>
<comment type="caution">
    <text evidence="1">The sequence shown here is derived from an EMBL/GenBank/DDBJ whole genome shotgun (WGS) entry which is preliminary data.</text>
</comment>
<dbReference type="Proteomes" id="UP000197535">
    <property type="component" value="Unassembled WGS sequence"/>
</dbReference>
<evidence type="ECO:0000313" key="1">
    <source>
        <dbReference type="EMBL" id="OWW21068.1"/>
    </source>
</evidence>
<dbReference type="EMBL" id="LSTO01000001">
    <property type="protein sequence ID" value="OWW21068.1"/>
    <property type="molecule type" value="Genomic_DNA"/>
</dbReference>
<evidence type="ECO:0000313" key="2">
    <source>
        <dbReference type="Proteomes" id="UP000197535"/>
    </source>
</evidence>
<dbReference type="AlphaFoldDB" id="A0A254TMY0"/>
<accession>A0A254TMY0</accession>
<sequence>MATLHGILTELGIENPVMHPDREEGHETGWMVDETFEPIIGKTYQIAFGRVPFGREMRNVIRTVRIDGPEPEQWFDVDEQRRLEDGLNLHSIKAFRRIA</sequence>
<keyword evidence="2" id="KW-1185">Reference proteome</keyword>
<protein>
    <submittedName>
        <fullName evidence="1">Uncharacterized protein</fullName>
    </submittedName>
</protein>
<proteinExistence type="predicted"/>